<proteinExistence type="predicted"/>
<evidence type="ECO:0000256" key="1">
    <source>
        <dbReference type="ARBA" id="ARBA00022737"/>
    </source>
</evidence>
<dbReference type="PROSITE" id="PS50005">
    <property type="entry name" value="TPR"/>
    <property type="match status" value="3"/>
</dbReference>
<evidence type="ECO:0000313" key="7">
    <source>
        <dbReference type="Proteomes" id="UP000273643"/>
    </source>
</evidence>
<evidence type="ECO:0000256" key="5">
    <source>
        <dbReference type="SAM" id="SignalP"/>
    </source>
</evidence>
<evidence type="ECO:0000256" key="2">
    <source>
        <dbReference type="ARBA" id="ARBA00022803"/>
    </source>
</evidence>
<feature type="region of interest" description="Disordered" evidence="4">
    <location>
        <begin position="22"/>
        <end position="63"/>
    </location>
</feature>
<keyword evidence="2 3" id="KW-0802">TPR repeat</keyword>
<feature type="repeat" description="TPR" evidence="3">
    <location>
        <begin position="203"/>
        <end position="236"/>
    </location>
</feature>
<feature type="repeat" description="TPR" evidence="3">
    <location>
        <begin position="440"/>
        <end position="473"/>
    </location>
</feature>
<dbReference type="PANTHER" id="PTHR45586">
    <property type="entry name" value="TPR REPEAT-CONTAINING PROTEIN PA4667"/>
    <property type="match status" value="1"/>
</dbReference>
<dbReference type="InterPro" id="IPR019734">
    <property type="entry name" value="TPR_rpt"/>
</dbReference>
<evidence type="ECO:0000313" key="6">
    <source>
        <dbReference type="EMBL" id="ROQ20938.1"/>
    </source>
</evidence>
<keyword evidence="7" id="KW-1185">Reference proteome</keyword>
<dbReference type="EMBL" id="RJUK01000001">
    <property type="protein sequence ID" value="ROQ20938.1"/>
    <property type="molecule type" value="Genomic_DNA"/>
</dbReference>
<feature type="repeat" description="TPR" evidence="3">
    <location>
        <begin position="542"/>
        <end position="575"/>
    </location>
</feature>
<feature type="chain" id="PRO_5018064747" evidence="5">
    <location>
        <begin position="22"/>
        <end position="594"/>
    </location>
</feature>
<dbReference type="OrthoDB" id="9766710at2"/>
<dbReference type="Pfam" id="PF13429">
    <property type="entry name" value="TPR_15"/>
    <property type="match status" value="1"/>
</dbReference>
<keyword evidence="5" id="KW-0732">Signal</keyword>
<protein>
    <submittedName>
        <fullName evidence="6">Flp pilus assembly protein TadD</fullName>
    </submittedName>
</protein>
<dbReference type="InterPro" id="IPR011990">
    <property type="entry name" value="TPR-like_helical_dom_sf"/>
</dbReference>
<accession>A0A3N1P013</accession>
<dbReference type="SMART" id="SM00028">
    <property type="entry name" value="TPR"/>
    <property type="match status" value="8"/>
</dbReference>
<dbReference type="PANTHER" id="PTHR45586:SF1">
    <property type="entry name" value="LIPOPOLYSACCHARIDE ASSEMBLY PROTEIN B"/>
    <property type="match status" value="1"/>
</dbReference>
<sequence length="594" mass="65712">MNASVPLVTALALSALLLGCAQQPTGPEREPASASEPAEPSSDRADAAQKPEPRAAQPAPTRPFTSDTLYALLAAEIAGSRQQFDIALSNYLQQAHQTRDPQVAARATHIARFLSANNALLDAALLWVEVAPDDTEAQLNAALALVQNGRLQEAFDLSRKLQAKGEHTLFQNIAASASEATDTQRERLIDGYLTLLEEYPEHQELLIGTGLLMQQQGDLEPALDYASRALKEAPDSVAATILKATLLNQLERSDEALQTVVGALEDNPESLRLRLQYARLLTQHDLAMAQEQFEVLVRQEPRDPDLRLSLGIVALERGDTETAQTSFESLLDSDEHASSANFYLGQLAERQGRNEEALLYYLQVEPGSDFLQATINIMELLIDSGQLEAANDHMNRMRNRFPDRAADLYLFQARVLLQKGHEESAEALLVNALEAHPTHSDLLYSRAMLYDQQGRLEAAERDLRNILTYDPHNATALNALGYILTDKTDRHEEAYELIRQALALNPEEPAILDSMGWVLYNLGRPEEALPYLQDAMSAYPDQEIAAHLGEVLWQLGRKEEARAVWQQGLETDPESELIPATRERLGVDAEGANQ</sequence>
<dbReference type="RefSeq" id="WP_123638008.1">
    <property type="nucleotide sequence ID" value="NZ_RJUK01000001.1"/>
</dbReference>
<reference evidence="6 7" key="1">
    <citation type="submission" date="2018-11" db="EMBL/GenBank/DDBJ databases">
        <title>Genomic Encyclopedia of Type Strains, Phase IV (KMG-IV): sequencing the most valuable type-strain genomes for metagenomic binning, comparative biology and taxonomic classification.</title>
        <authorList>
            <person name="Goeker M."/>
        </authorList>
    </citation>
    <scope>NUCLEOTIDE SEQUENCE [LARGE SCALE GENOMIC DNA]</scope>
    <source>
        <strain evidence="6 7">DSM 16974</strain>
    </source>
</reference>
<dbReference type="Gene3D" id="1.25.40.10">
    <property type="entry name" value="Tetratricopeptide repeat domain"/>
    <property type="match status" value="2"/>
</dbReference>
<feature type="compositionally biased region" description="Basic and acidic residues" evidence="4">
    <location>
        <begin position="41"/>
        <end position="53"/>
    </location>
</feature>
<dbReference type="InterPro" id="IPR051012">
    <property type="entry name" value="CellSynth/LPSAsmb/PSIAsmb"/>
</dbReference>
<name>A0A3N1P013_9GAMM</name>
<dbReference type="Proteomes" id="UP000273643">
    <property type="component" value="Unassembled WGS sequence"/>
</dbReference>
<organism evidence="6 7">
    <name type="scientific">Marinimicrobium koreense</name>
    <dbReference type="NCBI Taxonomy" id="306545"/>
    <lineage>
        <taxon>Bacteria</taxon>
        <taxon>Pseudomonadati</taxon>
        <taxon>Pseudomonadota</taxon>
        <taxon>Gammaproteobacteria</taxon>
        <taxon>Cellvibrionales</taxon>
        <taxon>Cellvibrionaceae</taxon>
        <taxon>Marinimicrobium</taxon>
    </lineage>
</organism>
<gene>
    <name evidence="6" type="ORF">EDC38_1557</name>
</gene>
<keyword evidence="1" id="KW-0677">Repeat</keyword>
<evidence type="ECO:0000256" key="4">
    <source>
        <dbReference type="SAM" id="MobiDB-lite"/>
    </source>
</evidence>
<feature type="signal peptide" evidence="5">
    <location>
        <begin position="1"/>
        <end position="21"/>
    </location>
</feature>
<dbReference type="Pfam" id="PF13432">
    <property type="entry name" value="TPR_16"/>
    <property type="match status" value="3"/>
</dbReference>
<evidence type="ECO:0000256" key="3">
    <source>
        <dbReference type="PROSITE-ProRule" id="PRU00339"/>
    </source>
</evidence>
<comment type="caution">
    <text evidence="6">The sequence shown here is derived from an EMBL/GenBank/DDBJ whole genome shotgun (WGS) entry which is preliminary data.</text>
</comment>
<dbReference type="AlphaFoldDB" id="A0A3N1P013"/>
<dbReference type="SUPFAM" id="SSF48452">
    <property type="entry name" value="TPR-like"/>
    <property type="match status" value="2"/>
</dbReference>